<accession>A0ACC3AI06</accession>
<organism evidence="1 2">
    <name type="scientific">Neophaeococcomyces mojaviensis</name>
    <dbReference type="NCBI Taxonomy" id="3383035"/>
    <lineage>
        <taxon>Eukaryota</taxon>
        <taxon>Fungi</taxon>
        <taxon>Dikarya</taxon>
        <taxon>Ascomycota</taxon>
        <taxon>Pezizomycotina</taxon>
        <taxon>Eurotiomycetes</taxon>
        <taxon>Chaetothyriomycetidae</taxon>
        <taxon>Chaetothyriales</taxon>
        <taxon>Chaetothyriales incertae sedis</taxon>
        <taxon>Neophaeococcomyces</taxon>
    </lineage>
</organism>
<evidence type="ECO:0000313" key="2">
    <source>
        <dbReference type="Proteomes" id="UP001172386"/>
    </source>
</evidence>
<name>A0ACC3AI06_9EURO</name>
<keyword evidence="1" id="KW-0808">Transferase</keyword>
<reference evidence="1" key="1">
    <citation type="submission" date="2022-10" db="EMBL/GenBank/DDBJ databases">
        <title>Culturing micro-colonial fungi from biological soil crusts in the Mojave desert and describing Neophaeococcomyces mojavensis, and introducing the new genera and species Taxawa tesnikishii.</title>
        <authorList>
            <person name="Kurbessoian T."/>
            <person name="Stajich J.E."/>
        </authorList>
    </citation>
    <scope>NUCLEOTIDE SEQUENCE</scope>
    <source>
        <strain evidence="1">JES_112</strain>
    </source>
</reference>
<gene>
    <name evidence="1" type="primary">PDX1</name>
    <name evidence="1" type="ORF">H2198_001313</name>
</gene>
<dbReference type="EC" id="2.3.1.12" evidence="1"/>
<keyword evidence="1" id="KW-0012">Acyltransferase</keyword>
<proteinExistence type="predicted"/>
<comment type="caution">
    <text evidence="1">The sequence shown here is derived from an EMBL/GenBank/DDBJ whole genome shotgun (WGS) entry which is preliminary data.</text>
</comment>
<protein>
    <submittedName>
        <fullName evidence="1">Pyridoxine biosynthesis protein</fullName>
        <ecNumber evidence="1">2.3.1.12</ecNumber>
    </submittedName>
</protein>
<dbReference type="EMBL" id="JAPDRQ010000014">
    <property type="protein sequence ID" value="KAJ9662641.1"/>
    <property type="molecule type" value="Genomic_DNA"/>
</dbReference>
<keyword evidence="2" id="KW-1185">Reference proteome</keyword>
<evidence type="ECO:0000313" key="1">
    <source>
        <dbReference type="EMBL" id="KAJ9662641.1"/>
    </source>
</evidence>
<dbReference type="Proteomes" id="UP001172386">
    <property type="component" value="Unassembled WGS sequence"/>
</dbReference>
<sequence>MAARLPVRMLVRHARSHQQHALRPFSSGSRTLEAQNFMMPAMSPTMTEGNIASWKVKEGDSFSTGDVLLEIETDKASMDVEAQEDGIMAKIFAQDGAKSVQVGTRIAVIAEAGDDLSSLSIPEDTSSPSESPADNVKKASEEQGTESPVIKGTPEDKRPDRDRPKTSPQGPGQNPKYPLYPAVQSLILANHIPEADAMKIPATGPGNRLLKGDVLAYLGTIEADYSKKQAERIEKLGHLDLSNIKLAAPKAPSDAPMGTTTGPAVAPGAAAVPDLPKLTSVSINISLTEVLKVQKRVQETLGTNIPLSAFLARAVDHANDDLPLPKGAKPSAEALFNAVLGLDTIPRVSRGTYLPQITALPPVTAGPAVPRLASTRPLKKPVDIIDILSGKAKPVKSVIGRAALAGRNVPMVSAAGTGATNAFSLTVPAGEEKRARTFLERMKTVLQVEPGRLVL</sequence>